<dbReference type="Pfam" id="PF00756">
    <property type="entry name" value="Esterase"/>
    <property type="match status" value="1"/>
</dbReference>
<keyword evidence="2 3" id="KW-0378">Hydrolase</keyword>
<dbReference type="InterPro" id="IPR052558">
    <property type="entry name" value="Siderophore_Hydrolase_D"/>
</dbReference>
<dbReference type="SUPFAM" id="SSF53474">
    <property type="entry name" value="alpha/beta-Hydrolases"/>
    <property type="match status" value="1"/>
</dbReference>
<comment type="caution">
    <text evidence="3">The sequence shown here is derived from an EMBL/GenBank/DDBJ whole genome shotgun (WGS) entry which is preliminary data.</text>
</comment>
<keyword evidence="4" id="KW-1185">Reference proteome</keyword>
<organism evidence="3 4">
    <name type="scientific">Hyphococcus lacteus</name>
    <dbReference type="NCBI Taxonomy" id="3143536"/>
    <lineage>
        <taxon>Bacteria</taxon>
        <taxon>Pseudomonadati</taxon>
        <taxon>Pseudomonadota</taxon>
        <taxon>Alphaproteobacteria</taxon>
        <taxon>Parvularculales</taxon>
        <taxon>Parvularculaceae</taxon>
        <taxon>Hyphococcus</taxon>
    </lineage>
</organism>
<comment type="similarity">
    <text evidence="1">Belongs to the esterase D family.</text>
</comment>
<dbReference type="GO" id="GO:0016787">
    <property type="term" value="F:hydrolase activity"/>
    <property type="evidence" value="ECO:0007669"/>
    <property type="project" value="UniProtKB-KW"/>
</dbReference>
<name>A0ABV3Z0B3_9PROT</name>
<evidence type="ECO:0000256" key="1">
    <source>
        <dbReference type="ARBA" id="ARBA00005622"/>
    </source>
</evidence>
<dbReference type="InterPro" id="IPR029058">
    <property type="entry name" value="AB_hydrolase_fold"/>
</dbReference>
<sequence length="354" mass="39534">MPNTDHPQLTCRHTLCNYIFSILNRVLLNYRGAMQVRCFNYRHLFKWLTILLLTFASLSTNASGEPPLSDGKKPSNNITPFTPYVMPRSDVRTIKSDQGAEYRIYIAWPEEPAPPEGYPVLYRLDGTTSFAIAAEYANRLGRYTGMSPGIIVGIGYAGPSRRRLDYTPDVAPGIEFLSNPDPTGGADEFLTFIADSLIPAIENDFPINSNRRSISGYSLGGLFVTQALLKRPELFRTYIASSPSLWWGDRHVFNLIPKFQNRLSKDGHARRLFLTIGQYEQSPPPGMENDPSWQKNAELNALARMNDNASELVEALSSTAGLSVHLEEFPNETHASGSLPAIRASLRHAFADEY</sequence>
<dbReference type="RefSeq" id="WP_369311520.1">
    <property type="nucleotide sequence ID" value="NZ_JBEHZE010000001.1"/>
</dbReference>
<protein>
    <submittedName>
        <fullName evidence="3">Alpha/beta hydrolase-fold protein</fullName>
    </submittedName>
</protein>
<accession>A0ABV3Z0B3</accession>
<evidence type="ECO:0000313" key="3">
    <source>
        <dbReference type="EMBL" id="MEX6631933.1"/>
    </source>
</evidence>
<dbReference type="PANTHER" id="PTHR40841:SF2">
    <property type="entry name" value="SIDEROPHORE-DEGRADING ESTERASE (EUROFUNG)"/>
    <property type="match status" value="1"/>
</dbReference>
<gene>
    <name evidence="3" type="ORF">ABFZ84_00070</name>
</gene>
<evidence type="ECO:0000313" key="4">
    <source>
        <dbReference type="Proteomes" id="UP001560685"/>
    </source>
</evidence>
<dbReference type="EMBL" id="JBEHZE010000001">
    <property type="protein sequence ID" value="MEX6631933.1"/>
    <property type="molecule type" value="Genomic_DNA"/>
</dbReference>
<dbReference type="Gene3D" id="3.40.50.1820">
    <property type="entry name" value="alpha/beta hydrolase"/>
    <property type="match status" value="1"/>
</dbReference>
<dbReference type="InterPro" id="IPR000801">
    <property type="entry name" value="Esterase-like"/>
</dbReference>
<dbReference type="PANTHER" id="PTHR40841">
    <property type="entry name" value="SIDEROPHORE TRIACETYLFUSARININE C ESTERASE"/>
    <property type="match status" value="1"/>
</dbReference>
<evidence type="ECO:0000256" key="2">
    <source>
        <dbReference type="ARBA" id="ARBA00022801"/>
    </source>
</evidence>
<proteinExistence type="inferred from homology"/>
<reference evidence="3 4" key="1">
    <citation type="submission" date="2024-05" db="EMBL/GenBank/DDBJ databases">
        <title>Three bacterial strains, DH-69, EH-24, and ECK-19 isolated from coastal sediments.</title>
        <authorList>
            <person name="Ye Y.-Q."/>
            <person name="Du Z.-J."/>
        </authorList>
    </citation>
    <scope>NUCLEOTIDE SEQUENCE [LARGE SCALE GENOMIC DNA]</scope>
    <source>
        <strain evidence="3 4">ECK-19</strain>
    </source>
</reference>
<dbReference type="Proteomes" id="UP001560685">
    <property type="component" value="Unassembled WGS sequence"/>
</dbReference>